<dbReference type="OrthoDB" id="5984158at2759"/>
<evidence type="ECO:0008006" key="3">
    <source>
        <dbReference type="Google" id="ProtNLM"/>
    </source>
</evidence>
<sequence>MDMGILVIQKQDNVNAVTTPEASSAIDALMAIMGMLSHQLKANVVVSLVRVLKAPSVRCERCADNYYGDPSAGIPCVSCECSDNVDLRATGNCDR</sequence>
<protein>
    <recommendedName>
        <fullName evidence="3">Laminin EGF-like domain-containing protein</fullName>
    </recommendedName>
</protein>
<keyword evidence="2" id="KW-1185">Reference proteome</keyword>
<dbReference type="AlphaFoldDB" id="A0A448WZ45"/>
<proteinExistence type="predicted"/>
<reference evidence="1" key="1">
    <citation type="submission" date="2018-11" db="EMBL/GenBank/DDBJ databases">
        <authorList>
            <consortium name="Pathogen Informatics"/>
        </authorList>
    </citation>
    <scope>NUCLEOTIDE SEQUENCE</scope>
</reference>
<accession>A0A448WZ45</accession>
<evidence type="ECO:0000313" key="1">
    <source>
        <dbReference type="EMBL" id="VEL23902.1"/>
    </source>
</evidence>
<gene>
    <name evidence="1" type="ORF">PXEA_LOCUS17342</name>
</gene>
<evidence type="ECO:0000313" key="2">
    <source>
        <dbReference type="Proteomes" id="UP000784294"/>
    </source>
</evidence>
<name>A0A448WZ45_9PLAT</name>
<comment type="caution">
    <text evidence="1">The sequence shown here is derived from an EMBL/GenBank/DDBJ whole genome shotgun (WGS) entry which is preliminary data.</text>
</comment>
<dbReference type="InterPro" id="IPR002049">
    <property type="entry name" value="LE_dom"/>
</dbReference>
<dbReference type="EMBL" id="CAAALY010064691">
    <property type="protein sequence ID" value="VEL23902.1"/>
    <property type="molecule type" value="Genomic_DNA"/>
</dbReference>
<dbReference type="CDD" id="cd00055">
    <property type="entry name" value="EGF_Lam"/>
    <property type="match status" value="1"/>
</dbReference>
<dbReference type="Proteomes" id="UP000784294">
    <property type="component" value="Unassembled WGS sequence"/>
</dbReference>
<organism evidence="1 2">
    <name type="scientific">Protopolystoma xenopodis</name>
    <dbReference type="NCBI Taxonomy" id="117903"/>
    <lineage>
        <taxon>Eukaryota</taxon>
        <taxon>Metazoa</taxon>
        <taxon>Spiralia</taxon>
        <taxon>Lophotrochozoa</taxon>
        <taxon>Platyhelminthes</taxon>
        <taxon>Monogenea</taxon>
        <taxon>Polyopisthocotylea</taxon>
        <taxon>Polystomatidea</taxon>
        <taxon>Polystomatidae</taxon>
        <taxon>Protopolystoma</taxon>
    </lineage>
</organism>